<gene>
    <name evidence="8" type="ORF">E2636_12190</name>
</gene>
<dbReference type="InterPro" id="IPR001789">
    <property type="entry name" value="Sig_transdc_resp-reg_receiver"/>
</dbReference>
<accession>A0A4P6ZZF0</accession>
<dbReference type="PRINTS" id="PR00038">
    <property type="entry name" value="HTHLUXR"/>
</dbReference>
<dbReference type="GO" id="GO:0000160">
    <property type="term" value="P:phosphorelay signal transduction system"/>
    <property type="evidence" value="ECO:0007669"/>
    <property type="project" value="InterPro"/>
</dbReference>
<dbReference type="PROSITE" id="PS50043">
    <property type="entry name" value="HTH_LUXR_2"/>
    <property type="match status" value="1"/>
</dbReference>
<evidence type="ECO:0000259" key="6">
    <source>
        <dbReference type="PROSITE" id="PS50043"/>
    </source>
</evidence>
<dbReference type="Pfam" id="PF00196">
    <property type="entry name" value="GerE"/>
    <property type="match status" value="1"/>
</dbReference>
<dbReference type="SUPFAM" id="SSF46894">
    <property type="entry name" value="C-terminal effector domain of the bipartite response regulators"/>
    <property type="match status" value="1"/>
</dbReference>
<evidence type="ECO:0000259" key="7">
    <source>
        <dbReference type="PROSITE" id="PS50110"/>
    </source>
</evidence>
<dbReference type="CDD" id="cd17535">
    <property type="entry name" value="REC_NarL-like"/>
    <property type="match status" value="1"/>
</dbReference>
<dbReference type="SUPFAM" id="SSF52172">
    <property type="entry name" value="CheY-like"/>
    <property type="match status" value="1"/>
</dbReference>
<dbReference type="KEGG" id="panc:E2636_12190"/>
<dbReference type="Pfam" id="PF00072">
    <property type="entry name" value="Response_reg"/>
    <property type="match status" value="1"/>
</dbReference>
<dbReference type="CDD" id="cd06170">
    <property type="entry name" value="LuxR_C_like"/>
    <property type="match status" value="1"/>
</dbReference>
<organism evidence="8 9">
    <name type="scientific">Paenisporosarcina antarctica</name>
    <dbReference type="NCBI Taxonomy" id="417367"/>
    <lineage>
        <taxon>Bacteria</taxon>
        <taxon>Bacillati</taxon>
        <taxon>Bacillota</taxon>
        <taxon>Bacilli</taxon>
        <taxon>Bacillales</taxon>
        <taxon>Caryophanaceae</taxon>
        <taxon>Paenisporosarcina</taxon>
    </lineage>
</organism>
<keyword evidence="1 5" id="KW-0597">Phosphoprotein</keyword>
<name>A0A4P6ZZF0_9BACL</name>
<dbReference type="RefSeq" id="WP_134210433.1">
    <property type="nucleotide sequence ID" value="NZ_CP038015.1"/>
</dbReference>
<evidence type="ECO:0000256" key="1">
    <source>
        <dbReference type="ARBA" id="ARBA00022553"/>
    </source>
</evidence>
<dbReference type="InterPro" id="IPR016032">
    <property type="entry name" value="Sig_transdc_resp-reg_C-effctor"/>
</dbReference>
<feature type="domain" description="Response regulatory" evidence="7">
    <location>
        <begin position="2"/>
        <end position="118"/>
    </location>
</feature>
<evidence type="ECO:0000256" key="2">
    <source>
        <dbReference type="ARBA" id="ARBA00023015"/>
    </source>
</evidence>
<dbReference type="PANTHER" id="PTHR45566">
    <property type="entry name" value="HTH-TYPE TRANSCRIPTIONAL REGULATOR YHJB-RELATED"/>
    <property type="match status" value="1"/>
</dbReference>
<proteinExistence type="predicted"/>
<dbReference type="Proteomes" id="UP000294292">
    <property type="component" value="Chromosome"/>
</dbReference>
<dbReference type="InterPro" id="IPR011006">
    <property type="entry name" value="CheY-like_superfamily"/>
</dbReference>
<dbReference type="InterPro" id="IPR051015">
    <property type="entry name" value="EvgA-like"/>
</dbReference>
<evidence type="ECO:0000256" key="4">
    <source>
        <dbReference type="ARBA" id="ARBA00023163"/>
    </source>
</evidence>
<protein>
    <submittedName>
        <fullName evidence="8">Response regulator transcription factor</fullName>
    </submittedName>
</protein>
<dbReference type="SMART" id="SM00448">
    <property type="entry name" value="REC"/>
    <property type="match status" value="1"/>
</dbReference>
<evidence type="ECO:0000313" key="9">
    <source>
        <dbReference type="Proteomes" id="UP000294292"/>
    </source>
</evidence>
<evidence type="ECO:0000256" key="5">
    <source>
        <dbReference type="PROSITE-ProRule" id="PRU00169"/>
    </source>
</evidence>
<dbReference type="EMBL" id="CP038015">
    <property type="protein sequence ID" value="QBP41862.1"/>
    <property type="molecule type" value="Genomic_DNA"/>
</dbReference>
<feature type="modified residue" description="4-aspartylphosphate" evidence="5">
    <location>
        <position position="53"/>
    </location>
</feature>
<dbReference type="GO" id="GO:0006355">
    <property type="term" value="P:regulation of DNA-templated transcription"/>
    <property type="evidence" value="ECO:0007669"/>
    <property type="project" value="InterPro"/>
</dbReference>
<dbReference type="AlphaFoldDB" id="A0A4P6ZZF0"/>
<dbReference type="OrthoDB" id="9795108at2"/>
<sequence length="213" mass="23676">MKVIIIDDHPLVRRGLTSLLSLEESMEILGEATNSSEALILFSTTKPDLALVDLRLGSESGLDLIIDAIRQGATCKFVVLTSSMEKADFNRAKEIGVQGYVLKEALPEELLHALQIINIGRKYYDPGVLDLIMKSRDSYDEDGHLKQLTPKEKEVLIEIGKGLSNKEISEILHITEYTVKKHVSQVFAKLDLTDRTKAALYANAKGLVTYVVH</sequence>
<evidence type="ECO:0000256" key="3">
    <source>
        <dbReference type="ARBA" id="ARBA00023125"/>
    </source>
</evidence>
<keyword evidence="2" id="KW-0805">Transcription regulation</keyword>
<dbReference type="SMART" id="SM00421">
    <property type="entry name" value="HTH_LUXR"/>
    <property type="match status" value="1"/>
</dbReference>
<dbReference type="PROSITE" id="PS50110">
    <property type="entry name" value="RESPONSE_REGULATORY"/>
    <property type="match status" value="1"/>
</dbReference>
<dbReference type="GO" id="GO:0003677">
    <property type="term" value="F:DNA binding"/>
    <property type="evidence" value="ECO:0007669"/>
    <property type="project" value="UniProtKB-KW"/>
</dbReference>
<evidence type="ECO:0000313" key="8">
    <source>
        <dbReference type="EMBL" id="QBP41862.1"/>
    </source>
</evidence>
<dbReference type="Gene3D" id="3.40.50.2300">
    <property type="match status" value="1"/>
</dbReference>
<keyword evidence="3" id="KW-0238">DNA-binding</keyword>
<keyword evidence="9" id="KW-1185">Reference proteome</keyword>
<reference evidence="8 9" key="1">
    <citation type="submission" date="2019-03" db="EMBL/GenBank/DDBJ databases">
        <title>Complete genome sequence of Paenisporosarcina antarctica CGMCC 1.6503T.</title>
        <authorList>
            <person name="Rong J.-C."/>
            <person name="Chi N.-Y."/>
            <person name="Zhang Q.-F."/>
        </authorList>
    </citation>
    <scope>NUCLEOTIDE SEQUENCE [LARGE SCALE GENOMIC DNA]</scope>
    <source>
        <strain evidence="8 9">CGMCC 1.6503</strain>
    </source>
</reference>
<dbReference type="InterPro" id="IPR000792">
    <property type="entry name" value="Tscrpt_reg_LuxR_C"/>
</dbReference>
<keyword evidence="4" id="KW-0804">Transcription</keyword>
<feature type="domain" description="HTH luxR-type" evidence="6">
    <location>
        <begin position="141"/>
        <end position="206"/>
    </location>
</feature>
<dbReference type="PANTHER" id="PTHR45566:SF2">
    <property type="entry name" value="NARL SUBFAMILY"/>
    <property type="match status" value="1"/>
</dbReference>
<dbReference type="InterPro" id="IPR058245">
    <property type="entry name" value="NreC/VraR/RcsB-like_REC"/>
</dbReference>